<evidence type="ECO:0000256" key="1">
    <source>
        <dbReference type="SAM" id="MobiDB-lite"/>
    </source>
</evidence>
<feature type="compositionally biased region" description="Basic and acidic residues" evidence="1">
    <location>
        <begin position="132"/>
        <end position="142"/>
    </location>
</feature>
<proteinExistence type="predicted"/>
<gene>
    <name evidence="2" type="ORF">CAMP_LOCUS11537</name>
</gene>
<reference evidence="2" key="1">
    <citation type="submission" date="2022-11" db="EMBL/GenBank/DDBJ databases">
        <authorList>
            <person name="Kikuchi T."/>
        </authorList>
    </citation>
    <scope>NUCLEOTIDE SEQUENCE</scope>
    <source>
        <strain evidence="2">PS1010</strain>
    </source>
</reference>
<feature type="compositionally biased region" description="Polar residues" evidence="1">
    <location>
        <begin position="28"/>
        <end position="39"/>
    </location>
</feature>
<sequence length="160" mass="17978">MYWIVINFYIISTIIQLCTRSQKNATKGESANSSLASERNTSDRDASSSRRSKPDKDIRTGVLDSIKIMRRGYSPKKSSSINLSQRERKSDFSSSRQTFRATSEDSQKTLSINVPLGKAAKTPPDADILVQPEDRKEFEASKKVQTPRVGFSKKLEVQTN</sequence>
<comment type="caution">
    <text evidence="2">The sequence shown here is derived from an EMBL/GenBank/DDBJ whole genome shotgun (WGS) entry which is preliminary data.</text>
</comment>
<feature type="compositionally biased region" description="Basic and acidic residues" evidence="1">
    <location>
        <begin position="40"/>
        <end position="59"/>
    </location>
</feature>
<feature type="compositionally biased region" description="Polar residues" evidence="1">
    <location>
        <begin position="92"/>
        <end position="101"/>
    </location>
</feature>
<dbReference type="EMBL" id="CANHGI010000004">
    <property type="protein sequence ID" value="CAI5448900.1"/>
    <property type="molecule type" value="Genomic_DNA"/>
</dbReference>
<dbReference type="PANTHER" id="PTHR37977">
    <property type="entry name" value="PROTEIN CBG18402-RELATED"/>
    <property type="match status" value="1"/>
</dbReference>
<keyword evidence="3" id="KW-1185">Reference proteome</keyword>
<name>A0A9P1N2D8_9PELO</name>
<dbReference type="Proteomes" id="UP001152747">
    <property type="component" value="Unassembled WGS sequence"/>
</dbReference>
<evidence type="ECO:0000313" key="2">
    <source>
        <dbReference type="EMBL" id="CAI5448900.1"/>
    </source>
</evidence>
<feature type="region of interest" description="Disordered" evidence="1">
    <location>
        <begin position="28"/>
        <end position="160"/>
    </location>
</feature>
<evidence type="ECO:0000313" key="3">
    <source>
        <dbReference type="Proteomes" id="UP001152747"/>
    </source>
</evidence>
<organism evidence="2 3">
    <name type="scientific">Caenorhabditis angaria</name>
    <dbReference type="NCBI Taxonomy" id="860376"/>
    <lineage>
        <taxon>Eukaryota</taxon>
        <taxon>Metazoa</taxon>
        <taxon>Ecdysozoa</taxon>
        <taxon>Nematoda</taxon>
        <taxon>Chromadorea</taxon>
        <taxon>Rhabditida</taxon>
        <taxon>Rhabditina</taxon>
        <taxon>Rhabditomorpha</taxon>
        <taxon>Rhabditoidea</taxon>
        <taxon>Rhabditidae</taxon>
        <taxon>Peloderinae</taxon>
        <taxon>Caenorhabditis</taxon>
    </lineage>
</organism>
<protein>
    <submittedName>
        <fullName evidence="2">Uncharacterized protein</fullName>
    </submittedName>
</protein>
<accession>A0A9P1N2D8</accession>
<dbReference type="PANTHER" id="PTHR37977:SF1">
    <property type="entry name" value="PROTEIN CBG18402"/>
    <property type="match status" value="1"/>
</dbReference>
<dbReference type="AlphaFoldDB" id="A0A9P1N2D8"/>